<comment type="caution">
    <text evidence="1">The sequence shown here is derived from an EMBL/GenBank/DDBJ whole genome shotgun (WGS) entry which is preliminary data.</text>
</comment>
<evidence type="ECO:0000313" key="1">
    <source>
        <dbReference type="EMBL" id="PCC48527.1"/>
    </source>
</evidence>
<dbReference type="Proteomes" id="UP000217720">
    <property type="component" value="Unassembled WGS sequence"/>
</dbReference>
<reference evidence="1 2" key="1">
    <citation type="journal article" date="2017" name="Elife">
        <title>Extensive horizontal gene transfer in cheese-associated bacteria.</title>
        <authorList>
            <person name="Bonham K.S."/>
            <person name="Wolfe B.E."/>
            <person name="Dutton R.J."/>
        </authorList>
    </citation>
    <scope>NUCLEOTIDE SEQUENCE [LARGE SCALE GENOMIC DNA]</scope>
    <source>
        <strain evidence="1 2">900_6</strain>
    </source>
</reference>
<gene>
    <name evidence="1" type="ORF">CIK62_18130</name>
</gene>
<accession>A0A2A3ZAK1</accession>
<proteinExistence type="predicted"/>
<organism evidence="1 2">
    <name type="scientific">Brevibacterium aurantiacum</name>
    <dbReference type="NCBI Taxonomy" id="273384"/>
    <lineage>
        <taxon>Bacteria</taxon>
        <taxon>Bacillati</taxon>
        <taxon>Actinomycetota</taxon>
        <taxon>Actinomycetes</taxon>
        <taxon>Micrococcales</taxon>
        <taxon>Brevibacteriaceae</taxon>
        <taxon>Brevibacterium</taxon>
    </lineage>
</organism>
<evidence type="ECO:0000313" key="2">
    <source>
        <dbReference type="Proteomes" id="UP000217720"/>
    </source>
</evidence>
<dbReference type="AlphaFoldDB" id="A0A2A3ZAK1"/>
<protein>
    <submittedName>
        <fullName evidence="1">Uncharacterized protein</fullName>
    </submittedName>
</protein>
<name>A0A2A3ZAK1_BREAU</name>
<sequence length="64" mass="6855">MVGASGAIAFNLCGQLAFADRRTNEQVAEAGFAPSLIALALDFTLLCVATYRSLLELSRACRLY</sequence>
<dbReference type="EMBL" id="NRGO01000038">
    <property type="protein sequence ID" value="PCC48527.1"/>
    <property type="molecule type" value="Genomic_DNA"/>
</dbReference>